<gene>
    <name evidence="3" type="ORF">ACE1CI_26320</name>
</gene>
<dbReference type="PANTHER" id="PTHR46663">
    <property type="entry name" value="DIGUANYLATE CYCLASE DGCT-RELATED"/>
    <property type="match status" value="1"/>
</dbReference>
<dbReference type="Pfam" id="PF00990">
    <property type="entry name" value="GGDEF"/>
    <property type="match status" value="1"/>
</dbReference>
<feature type="coiled-coil region" evidence="1">
    <location>
        <begin position="202"/>
        <end position="236"/>
    </location>
</feature>
<proteinExistence type="predicted"/>
<evidence type="ECO:0000313" key="3">
    <source>
        <dbReference type="EMBL" id="MFB2896442.1"/>
    </source>
</evidence>
<dbReference type="PROSITE" id="PS50887">
    <property type="entry name" value="GGDEF"/>
    <property type="match status" value="1"/>
</dbReference>
<feature type="domain" description="GGDEF" evidence="2">
    <location>
        <begin position="271"/>
        <end position="403"/>
    </location>
</feature>
<dbReference type="SMART" id="SM00267">
    <property type="entry name" value="GGDEF"/>
    <property type="match status" value="1"/>
</dbReference>
<name>A0ABV4XYA3_9CYAN</name>
<evidence type="ECO:0000256" key="1">
    <source>
        <dbReference type="SAM" id="Coils"/>
    </source>
</evidence>
<keyword evidence="1" id="KW-0175">Coiled coil</keyword>
<evidence type="ECO:0000313" key="4">
    <source>
        <dbReference type="Proteomes" id="UP001576784"/>
    </source>
</evidence>
<dbReference type="NCBIfam" id="TIGR00254">
    <property type="entry name" value="GGDEF"/>
    <property type="match status" value="1"/>
</dbReference>
<dbReference type="EMBL" id="JBHFNR010000199">
    <property type="protein sequence ID" value="MFB2896442.1"/>
    <property type="molecule type" value="Genomic_DNA"/>
</dbReference>
<dbReference type="Pfam" id="PF13185">
    <property type="entry name" value="GAF_2"/>
    <property type="match status" value="1"/>
</dbReference>
<keyword evidence="4" id="KW-1185">Reference proteome</keyword>
<dbReference type="InterPro" id="IPR052163">
    <property type="entry name" value="DGC-Regulatory_Protein"/>
</dbReference>
<dbReference type="InterPro" id="IPR029787">
    <property type="entry name" value="Nucleotide_cyclase"/>
</dbReference>
<reference evidence="3 4" key="1">
    <citation type="submission" date="2024-09" db="EMBL/GenBank/DDBJ databases">
        <title>Floridaenema gen nov. (Aerosakkonemataceae, Aerosakkonematales ord. nov., Cyanobacteria) from benthic tropical and subtropical fresh waters, with the description of four new species.</title>
        <authorList>
            <person name="Moretto J.A."/>
            <person name="Berthold D.E."/>
            <person name="Lefler F.W."/>
            <person name="Huang I.-S."/>
            <person name="Laughinghouse H. IV."/>
        </authorList>
    </citation>
    <scope>NUCLEOTIDE SEQUENCE [LARGE SCALE GENOMIC DNA]</scope>
    <source>
        <strain evidence="3 4">BLCC-F50</strain>
    </source>
</reference>
<dbReference type="Proteomes" id="UP001576784">
    <property type="component" value="Unassembled WGS sequence"/>
</dbReference>
<sequence>MVELAAKSGKVAFVVTVQSENLVIPCKLSNCVVISTDSADTTIEHNRAMEQLILVVQELSLARNLEAIMAIVRVAARLLTGADGANFVLRDEEQCFYADEDSIAPLWKGQRFPMKTCLGGWVMNNRQPAIIADIYKDGRISEVAYQPTFVKSLAMVPIRKLDPIGAIGVYWAKLHQPTVQEVKFLQALADTAAVAIENVQLYTQLEVRVQQRTAELEAINAKLRQEVQERQQAEARVWQLSLTDELTNLHNRRGFFVFAEQQLKVVHRLNSRYCLLFIDLDELKQINDNFGHKMGDRAIVDAARILQQSFREADVVARLGGDEFVILATSDLDNAEKIHDRLQTNIALFNQKSDRPYQVSMSIGIQCCLPQDNVALETLLAQADEVMYTQKRHKKVTNSLSNA</sequence>
<dbReference type="Gene3D" id="3.30.70.270">
    <property type="match status" value="1"/>
</dbReference>
<dbReference type="InterPro" id="IPR000160">
    <property type="entry name" value="GGDEF_dom"/>
</dbReference>
<dbReference type="InterPro" id="IPR029016">
    <property type="entry name" value="GAF-like_dom_sf"/>
</dbReference>
<protein>
    <submittedName>
        <fullName evidence="3">GGDEF domain-containing protein</fullName>
    </submittedName>
</protein>
<dbReference type="CDD" id="cd01949">
    <property type="entry name" value="GGDEF"/>
    <property type="match status" value="1"/>
</dbReference>
<evidence type="ECO:0000259" key="2">
    <source>
        <dbReference type="PROSITE" id="PS50887"/>
    </source>
</evidence>
<dbReference type="PANTHER" id="PTHR46663:SF2">
    <property type="entry name" value="GGDEF DOMAIN-CONTAINING PROTEIN"/>
    <property type="match status" value="1"/>
</dbReference>
<comment type="caution">
    <text evidence="3">The sequence shown here is derived from an EMBL/GenBank/DDBJ whole genome shotgun (WGS) entry which is preliminary data.</text>
</comment>
<dbReference type="InterPro" id="IPR043128">
    <property type="entry name" value="Rev_trsase/Diguanyl_cyclase"/>
</dbReference>
<dbReference type="SUPFAM" id="SSF55781">
    <property type="entry name" value="GAF domain-like"/>
    <property type="match status" value="1"/>
</dbReference>
<organism evidence="3 4">
    <name type="scientific">Floridaenema flaviceps BLCC-F50</name>
    <dbReference type="NCBI Taxonomy" id="3153642"/>
    <lineage>
        <taxon>Bacteria</taxon>
        <taxon>Bacillati</taxon>
        <taxon>Cyanobacteriota</taxon>
        <taxon>Cyanophyceae</taxon>
        <taxon>Oscillatoriophycideae</taxon>
        <taxon>Aerosakkonematales</taxon>
        <taxon>Aerosakkonemataceae</taxon>
        <taxon>Floridanema</taxon>
        <taxon>Floridanema flaviceps</taxon>
    </lineage>
</organism>
<dbReference type="SMART" id="SM00065">
    <property type="entry name" value="GAF"/>
    <property type="match status" value="1"/>
</dbReference>
<dbReference type="RefSeq" id="WP_413266070.1">
    <property type="nucleotide sequence ID" value="NZ_JBHFNR010000199.1"/>
</dbReference>
<dbReference type="InterPro" id="IPR003018">
    <property type="entry name" value="GAF"/>
</dbReference>
<dbReference type="SUPFAM" id="SSF55073">
    <property type="entry name" value="Nucleotide cyclase"/>
    <property type="match status" value="1"/>
</dbReference>
<accession>A0ABV4XYA3</accession>
<dbReference type="Gene3D" id="3.30.450.40">
    <property type="match status" value="1"/>
</dbReference>